<dbReference type="InterPro" id="IPR013783">
    <property type="entry name" value="Ig-like_fold"/>
</dbReference>
<feature type="signal peptide" evidence="4">
    <location>
        <begin position="1"/>
        <end position="24"/>
    </location>
</feature>
<evidence type="ECO:0000313" key="6">
    <source>
        <dbReference type="EMBL" id="MFC0543668.1"/>
    </source>
</evidence>
<dbReference type="Proteomes" id="UP001589810">
    <property type="component" value="Unassembled WGS sequence"/>
</dbReference>
<feature type="chain" id="PRO_5045140550" evidence="4">
    <location>
        <begin position="25"/>
        <end position="1135"/>
    </location>
</feature>
<keyword evidence="7" id="KW-1185">Reference proteome</keyword>
<dbReference type="Pfam" id="PF00933">
    <property type="entry name" value="Glyco_hydro_3"/>
    <property type="match status" value="1"/>
</dbReference>
<dbReference type="Gene3D" id="2.60.120.260">
    <property type="entry name" value="Galactose-binding domain-like"/>
    <property type="match status" value="1"/>
</dbReference>
<reference evidence="6 7" key="1">
    <citation type="submission" date="2024-09" db="EMBL/GenBank/DDBJ databases">
        <authorList>
            <person name="Sun Q."/>
            <person name="Mori K."/>
        </authorList>
    </citation>
    <scope>NUCLEOTIDE SEQUENCE [LARGE SCALE GENOMIC DNA]</scope>
    <source>
        <strain evidence="6 7">TBRC 1432</strain>
    </source>
</reference>
<dbReference type="InterPro" id="IPR011658">
    <property type="entry name" value="PA14_dom"/>
</dbReference>
<evidence type="ECO:0000259" key="5">
    <source>
        <dbReference type="PROSITE" id="PS51820"/>
    </source>
</evidence>
<dbReference type="PANTHER" id="PTHR42715">
    <property type="entry name" value="BETA-GLUCOSIDASE"/>
    <property type="match status" value="1"/>
</dbReference>
<sequence>MRKLRRALAIGVALVLGAATPVVAAAAPDSGPNPACPWVGSHAPTDVKVSRVLGRMTLDEKITMVHGAASSAYTGIVPGNTRLCVPALKMQDGPVGVRMTDTTQLPAAADLAASFDPALAHSYGKVIGAEDKAKGVDVDLGPTINIVRDPRWGRAFESYSEDPFLTGQIGAADIEGIQSQGVMAQVKHFAVYNQETNRNTVADNAVVDDRTVHEIYTAAFGAIVDQAKPSSAMCSYSAVNGVFACENAYLNNILKNQFGFDGFITSDWGGTHSTVASATAGMDMEMPGGDFFGDALKAAVQSGKVAQSRVDDMVTRIMREEFRFGLFDHPSPDTPTAVASTPANVATARKVAEDGAVLLKNQDNVLPLNAKKVHSIAVIGDGAGKDAMTAGGGSAVVAGTGTVTPFDGIKARAGAGVDVQYAQGNLSSNGQLPAIDSTYFTGNGLSGQYFNNKTLDGTPVATRTDPTVSFDWTGKSPIAGLSTTNYSVKWTGTLNPPETGTYTFGLSSDDGSRLFVNGKQVIDNWRDQASHTETATVDLTAGTPAQIEVDYYQSGGDATVNLGWSRPNQDLQGQAVALAAKSDVAIVYANDFESEGSDLANIELPGTQNSLISAVAAVNPNTVVVLNTGSAVTMPWLDKVKGVFEAWYPGQESGNAIARLLYGDVNPSGKLPVTFPTSMDQVPAATAAQWPGVGGQVRYSEGLNVGYRWYDTKNLTPAYPFGYGLSYTSFAFSHLHVDGNTLRENGKIRVSADVTNTGRRAGAEVAQLYLSAPASVGEPANQLKGFQKVELAPRQTRRVSFELSAQDASYWNSDAQAWTLGVGQYTVHIGDSSRNLPLSGGFRVDRTSGPRYTKVAAPASALGGGTLSVTTTFTNGATEDVRDAVSSLTVPAGWKATAKSPNHFRTVRTGQSVSTTWSVTVPTGATPGAATLKGGTRYQGSGRTSPGDGTATVQVAYQNLAAAFTDVGVSDDANPTAGNLDGAGYSYSAQALAAVGVTPGSAVGGFTWPNIPAGQPNTVTTAGQLVQLNGTGSTLSFLGTGTNGVQSGSVTVTYTDGTTSSGAITFADWYSNAAVAGCTLVVTSPHWNRPAGSTLPADHQVSLYASAIPLTAGKQIASISLPSNARLHIFATNVG</sequence>
<comment type="similarity">
    <text evidence="1">Belongs to the glycosyl hydrolase 3 family.</text>
</comment>
<dbReference type="RefSeq" id="WP_273940216.1">
    <property type="nucleotide sequence ID" value="NZ_CP097263.1"/>
</dbReference>
<dbReference type="Gene3D" id="2.60.40.10">
    <property type="entry name" value="Immunoglobulins"/>
    <property type="match status" value="1"/>
</dbReference>
<dbReference type="Pfam" id="PF01915">
    <property type="entry name" value="Glyco_hydro_3_C"/>
    <property type="match status" value="1"/>
</dbReference>
<feature type="domain" description="PA14" evidence="5">
    <location>
        <begin position="440"/>
        <end position="578"/>
    </location>
</feature>
<dbReference type="InterPro" id="IPR050288">
    <property type="entry name" value="Cellulose_deg_GH3"/>
</dbReference>
<keyword evidence="2 6" id="KW-0378">Hydrolase</keyword>
<dbReference type="InterPro" id="IPR026891">
    <property type="entry name" value="Fn3-like"/>
</dbReference>
<dbReference type="SMART" id="SM00758">
    <property type="entry name" value="PA14"/>
    <property type="match status" value="1"/>
</dbReference>
<dbReference type="InterPro" id="IPR036962">
    <property type="entry name" value="Glyco_hydro_3_N_sf"/>
</dbReference>
<feature type="region of interest" description="Disordered" evidence="3">
    <location>
        <begin position="925"/>
        <end position="947"/>
    </location>
</feature>
<dbReference type="SUPFAM" id="SSF52279">
    <property type="entry name" value="Beta-D-glucan exohydrolase, C-terminal domain"/>
    <property type="match status" value="1"/>
</dbReference>
<dbReference type="SMART" id="SM01217">
    <property type="entry name" value="Fn3_like"/>
    <property type="match status" value="1"/>
</dbReference>
<proteinExistence type="inferred from homology"/>
<organism evidence="6 7">
    <name type="scientific">Kutzneria chonburiensis</name>
    <dbReference type="NCBI Taxonomy" id="1483604"/>
    <lineage>
        <taxon>Bacteria</taxon>
        <taxon>Bacillati</taxon>
        <taxon>Actinomycetota</taxon>
        <taxon>Actinomycetes</taxon>
        <taxon>Pseudonocardiales</taxon>
        <taxon>Pseudonocardiaceae</taxon>
        <taxon>Kutzneria</taxon>
    </lineage>
</organism>
<evidence type="ECO:0000256" key="2">
    <source>
        <dbReference type="ARBA" id="ARBA00022801"/>
    </source>
</evidence>
<dbReference type="EMBL" id="JBHLUD010000006">
    <property type="protein sequence ID" value="MFC0543668.1"/>
    <property type="molecule type" value="Genomic_DNA"/>
</dbReference>
<keyword evidence="4" id="KW-0732">Signal</keyword>
<dbReference type="InterPro" id="IPR002772">
    <property type="entry name" value="Glyco_hydro_3_C"/>
</dbReference>
<dbReference type="PRINTS" id="PR00133">
    <property type="entry name" value="GLHYDRLASE3"/>
</dbReference>
<comment type="caution">
    <text evidence="6">The sequence shown here is derived from an EMBL/GenBank/DDBJ whole genome shotgun (WGS) entry which is preliminary data.</text>
</comment>
<dbReference type="InterPro" id="IPR017853">
    <property type="entry name" value="GH"/>
</dbReference>
<dbReference type="SUPFAM" id="SSF51445">
    <property type="entry name" value="(Trans)glycosidases"/>
    <property type="match status" value="1"/>
</dbReference>
<evidence type="ECO:0000256" key="4">
    <source>
        <dbReference type="SAM" id="SignalP"/>
    </source>
</evidence>
<dbReference type="InterPro" id="IPR037524">
    <property type="entry name" value="PA14/GLEYA"/>
</dbReference>
<name>A0ABV6MTK9_9PSEU</name>
<dbReference type="PROSITE" id="PS51820">
    <property type="entry name" value="PA14"/>
    <property type="match status" value="1"/>
</dbReference>
<dbReference type="InterPro" id="IPR001764">
    <property type="entry name" value="Glyco_hydro_3_N"/>
</dbReference>
<evidence type="ECO:0000256" key="3">
    <source>
        <dbReference type="SAM" id="MobiDB-lite"/>
    </source>
</evidence>
<dbReference type="Pfam" id="PF10633">
    <property type="entry name" value="NPCBM_assoc"/>
    <property type="match status" value="1"/>
</dbReference>
<dbReference type="Gene3D" id="3.40.50.1700">
    <property type="entry name" value="Glycoside hydrolase family 3 C-terminal domain"/>
    <property type="match status" value="1"/>
</dbReference>
<dbReference type="GO" id="GO:0016787">
    <property type="term" value="F:hydrolase activity"/>
    <property type="evidence" value="ECO:0007669"/>
    <property type="project" value="UniProtKB-KW"/>
</dbReference>
<dbReference type="Pfam" id="PF14310">
    <property type="entry name" value="Fn3-like"/>
    <property type="match status" value="1"/>
</dbReference>
<dbReference type="PANTHER" id="PTHR42715:SF10">
    <property type="entry name" value="BETA-GLUCOSIDASE"/>
    <property type="match status" value="1"/>
</dbReference>
<dbReference type="Gene3D" id="3.20.20.300">
    <property type="entry name" value="Glycoside hydrolase, family 3, N-terminal domain"/>
    <property type="match status" value="1"/>
</dbReference>
<evidence type="ECO:0000256" key="1">
    <source>
        <dbReference type="ARBA" id="ARBA00005336"/>
    </source>
</evidence>
<evidence type="ECO:0000313" key="7">
    <source>
        <dbReference type="Proteomes" id="UP001589810"/>
    </source>
</evidence>
<accession>A0ABV6MTK9</accession>
<gene>
    <name evidence="6" type="ORF">ACFFH7_19350</name>
</gene>
<dbReference type="Pfam" id="PF07691">
    <property type="entry name" value="PA14"/>
    <property type="match status" value="1"/>
</dbReference>
<protein>
    <submittedName>
        <fullName evidence="6">Glycoside hydrolase family 3 C-terminal domain-containing protein</fullName>
    </submittedName>
</protein>
<dbReference type="InterPro" id="IPR036881">
    <property type="entry name" value="Glyco_hydro_3_C_sf"/>
</dbReference>
<dbReference type="InterPro" id="IPR018905">
    <property type="entry name" value="A-galactase_NEW3"/>
</dbReference>